<organism evidence="1 2">
    <name type="scientific">Micromonospora maris</name>
    <dbReference type="NCBI Taxonomy" id="1003110"/>
    <lineage>
        <taxon>Bacteria</taxon>
        <taxon>Bacillati</taxon>
        <taxon>Actinomycetota</taxon>
        <taxon>Actinomycetes</taxon>
        <taxon>Micromonosporales</taxon>
        <taxon>Micromonosporaceae</taxon>
        <taxon>Micromonospora</taxon>
    </lineage>
</organism>
<keyword evidence="2" id="KW-1185">Reference proteome</keyword>
<sequence length="87" mass="9199">MAGADADGQYLCMAAVESWFIGGPVDGRMMPVETTAAGVLPAVVRMPQAGMYVGASESAAPVLEHLYAQSDRWDDVQVYSYQGIAEA</sequence>
<dbReference type="AlphaFoldDB" id="A0A9X0I703"/>
<protein>
    <submittedName>
        <fullName evidence="1">Uncharacterized protein</fullName>
    </submittedName>
</protein>
<evidence type="ECO:0000313" key="1">
    <source>
        <dbReference type="EMBL" id="KUJ48096.1"/>
    </source>
</evidence>
<accession>A0A9X0I703</accession>
<dbReference type="Proteomes" id="UP000053246">
    <property type="component" value="Unassembled WGS sequence"/>
</dbReference>
<reference evidence="1 2" key="1">
    <citation type="submission" date="2015-10" db="EMBL/GenBank/DDBJ databases">
        <authorList>
            <person name="Ju K.-S."/>
            <person name="Doroghazi J.R."/>
            <person name="Metcalf W.W."/>
        </authorList>
    </citation>
    <scope>NUCLEOTIDE SEQUENCE [LARGE SCALE GENOMIC DNA]</scope>
    <source>
        <strain evidence="1 2">NRRL B-24793</strain>
    </source>
</reference>
<evidence type="ECO:0000313" key="2">
    <source>
        <dbReference type="Proteomes" id="UP000053246"/>
    </source>
</evidence>
<dbReference type="RefSeq" id="WP_013731330.1">
    <property type="nucleotide sequence ID" value="NZ_LMWI01000001.1"/>
</dbReference>
<proteinExistence type="predicted"/>
<dbReference type="EMBL" id="LMWI01000001">
    <property type="protein sequence ID" value="KUJ48096.1"/>
    <property type="molecule type" value="Genomic_DNA"/>
</dbReference>
<comment type="caution">
    <text evidence="1">The sequence shown here is derived from an EMBL/GenBank/DDBJ whole genome shotgun (WGS) entry which is preliminary data.</text>
</comment>
<gene>
    <name evidence="1" type="ORF">ADL17_03165</name>
</gene>
<name>A0A9X0I703_9ACTN</name>